<protein>
    <recommendedName>
        <fullName evidence="2 7">DNA repair protein RecO</fullName>
    </recommendedName>
    <alternativeName>
        <fullName evidence="6 7">Recombination protein O</fullName>
    </alternativeName>
</protein>
<evidence type="ECO:0000256" key="3">
    <source>
        <dbReference type="ARBA" id="ARBA00022763"/>
    </source>
</evidence>
<dbReference type="EMBL" id="PFGC01000018">
    <property type="protein sequence ID" value="PIW37211.1"/>
    <property type="molecule type" value="Genomic_DNA"/>
</dbReference>
<feature type="domain" description="DNA replication/recombination mediator RecO N-terminal" evidence="8">
    <location>
        <begin position="1"/>
        <end position="77"/>
    </location>
</feature>
<dbReference type="InterPro" id="IPR037278">
    <property type="entry name" value="ARFGAP/RecO"/>
</dbReference>
<dbReference type="GO" id="GO:0006302">
    <property type="term" value="P:double-strand break repair"/>
    <property type="evidence" value="ECO:0007669"/>
    <property type="project" value="TreeGrafter"/>
</dbReference>
<dbReference type="NCBIfam" id="TIGR00613">
    <property type="entry name" value="reco"/>
    <property type="match status" value="1"/>
</dbReference>
<dbReference type="Gene3D" id="1.20.1440.120">
    <property type="entry name" value="Recombination protein O, C-terminal domain"/>
    <property type="match status" value="1"/>
</dbReference>
<dbReference type="AlphaFoldDB" id="A0A2M7H4S1"/>
<evidence type="ECO:0000256" key="6">
    <source>
        <dbReference type="ARBA" id="ARBA00033409"/>
    </source>
</evidence>
<keyword evidence="5 7" id="KW-0234">DNA repair</keyword>
<evidence type="ECO:0000313" key="10">
    <source>
        <dbReference type="Proteomes" id="UP000230292"/>
    </source>
</evidence>
<dbReference type="InterPro" id="IPR012340">
    <property type="entry name" value="NA-bd_OB-fold"/>
</dbReference>
<dbReference type="Proteomes" id="UP000230292">
    <property type="component" value="Unassembled WGS sequence"/>
</dbReference>
<dbReference type="SUPFAM" id="SSF50249">
    <property type="entry name" value="Nucleic acid-binding proteins"/>
    <property type="match status" value="1"/>
</dbReference>
<dbReference type="InterPro" id="IPR022572">
    <property type="entry name" value="DNA_rep/recomb_RecO_N"/>
</dbReference>
<dbReference type="GO" id="GO:0006310">
    <property type="term" value="P:DNA recombination"/>
    <property type="evidence" value="ECO:0007669"/>
    <property type="project" value="UniProtKB-UniRule"/>
</dbReference>
<dbReference type="PANTHER" id="PTHR33991">
    <property type="entry name" value="DNA REPAIR PROTEIN RECO"/>
    <property type="match status" value="1"/>
</dbReference>
<evidence type="ECO:0000256" key="1">
    <source>
        <dbReference type="ARBA" id="ARBA00007452"/>
    </source>
</evidence>
<reference evidence="9 10" key="1">
    <citation type="submission" date="2017-09" db="EMBL/GenBank/DDBJ databases">
        <title>Depth-based differentiation of microbial function through sediment-hosted aquifers and enrichment of novel symbionts in the deep terrestrial subsurface.</title>
        <authorList>
            <person name="Probst A.J."/>
            <person name="Ladd B."/>
            <person name="Jarett J.K."/>
            <person name="Geller-Mcgrath D.E."/>
            <person name="Sieber C.M."/>
            <person name="Emerson J.B."/>
            <person name="Anantharaman K."/>
            <person name="Thomas B.C."/>
            <person name="Malmstrom R."/>
            <person name="Stieglmeier M."/>
            <person name="Klingl A."/>
            <person name="Woyke T."/>
            <person name="Ryan C.M."/>
            <person name="Banfield J.F."/>
        </authorList>
    </citation>
    <scope>NUCLEOTIDE SEQUENCE [LARGE SCALE GENOMIC DNA]</scope>
    <source>
        <strain evidence="9">CG15_BIG_FIL_POST_REV_8_21_14_020_45_12</strain>
    </source>
</reference>
<accession>A0A2M7H4S1</accession>
<keyword evidence="4 7" id="KW-0233">DNA recombination</keyword>
<name>A0A2M7H4S1_9BACT</name>
<keyword evidence="3 7" id="KW-0227">DNA damage</keyword>
<dbReference type="Pfam" id="PF11967">
    <property type="entry name" value="RecO_N"/>
    <property type="match status" value="1"/>
</dbReference>
<sequence>MAATYKTEGIILRRWDYREKDRMVRLFTRDYGKLTMRAISAKKATAKLAGHIEPFLYTDLFIANSKTIDIIAGSNTITAHARLRQSLLHNTLASFFVEVVDRFTEEREPDPELFDFVHDFLSWLNDTDQPNALSAYAAILQLFGLLGYHIELFMCHQCHQPIRAALENESSRFSFKMWNVECASCRTEDEAATLSDEAIKVLRYMLSERYHGAARLQLSRVEWEEVDQFVRALLRYHANTDLKSETVLLSILASLASN</sequence>
<evidence type="ECO:0000256" key="5">
    <source>
        <dbReference type="ARBA" id="ARBA00023204"/>
    </source>
</evidence>
<dbReference type="InterPro" id="IPR042242">
    <property type="entry name" value="RecO_C"/>
</dbReference>
<evidence type="ECO:0000256" key="7">
    <source>
        <dbReference type="HAMAP-Rule" id="MF_00201"/>
    </source>
</evidence>
<comment type="caution">
    <text evidence="9">The sequence shown here is derived from an EMBL/GenBank/DDBJ whole genome shotgun (WGS) entry which is preliminary data.</text>
</comment>
<dbReference type="GO" id="GO:0043590">
    <property type="term" value="C:bacterial nucleoid"/>
    <property type="evidence" value="ECO:0007669"/>
    <property type="project" value="TreeGrafter"/>
</dbReference>
<dbReference type="SUPFAM" id="SSF57863">
    <property type="entry name" value="ArfGap/RecO-like zinc finger"/>
    <property type="match status" value="1"/>
</dbReference>
<evidence type="ECO:0000313" key="9">
    <source>
        <dbReference type="EMBL" id="PIW37211.1"/>
    </source>
</evidence>
<dbReference type="Pfam" id="PF02565">
    <property type="entry name" value="RecO_C"/>
    <property type="match status" value="1"/>
</dbReference>
<dbReference type="Gene3D" id="2.40.50.140">
    <property type="entry name" value="Nucleic acid-binding proteins"/>
    <property type="match status" value="1"/>
</dbReference>
<organism evidence="9 10">
    <name type="scientific">Candidatus Kerfeldbacteria bacterium CG15_BIG_FIL_POST_REV_8_21_14_020_45_12</name>
    <dbReference type="NCBI Taxonomy" id="2014247"/>
    <lineage>
        <taxon>Bacteria</taxon>
        <taxon>Candidatus Kerfeldiibacteriota</taxon>
    </lineage>
</organism>
<dbReference type="PANTHER" id="PTHR33991:SF1">
    <property type="entry name" value="DNA REPAIR PROTEIN RECO"/>
    <property type="match status" value="1"/>
</dbReference>
<comment type="similarity">
    <text evidence="1 7">Belongs to the RecO family.</text>
</comment>
<evidence type="ECO:0000256" key="2">
    <source>
        <dbReference type="ARBA" id="ARBA00021310"/>
    </source>
</evidence>
<comment type="function">
    <text evidence="7">Involved in DNA repair and RecF pathway recombination.</text>
</comment>
<proteinExistence type="inferred from homology"/>
<gene>
    <name evidence="7 9" type="primary">recO</name>
    <name evidence="9" type="ORF">COW24_01360</name>
</gene>
<evidence type="ECO:0000256" key="4">
    <source>
        <dbReference type="ARBA" id="ARBA00023172"/>
    </source>
</evidence>
<dbReference type="InterPro" id="IPR003717">
    <property type="entry name" value="RecO"/>
</dbReference>
<dbReference type="HAMAP" id="MF_00201">
    <property type="entry name" value="RecO"/>
    <property type="match status" value="1"/>
</dbReference>
<evidence type="ECO:0000259" key="8">
    <source>
        <dbReference type="Pfam" id="PF11967"/>
    </source>
</evidence>